<dbReference type="InterPro" id="IPR013549">
    <property type="entry name" value="DUF1731"/>
</dbReference>
<dbReference type="Pfam" id="PF01370">
    <property type="entry name" value="Epimerase"/>
    <property type="match status" value="1"/>
</dbReference>
<feature type="domain" description="NAD-dependent epimerase/dehydratase" evidence="2">
    <location>
        <begin position="4"/>
        <end position="212"/>
    </location>
</feature>
<dbReference type="PANTHER" id="PTHR11092">
    <property type="entry name" value="SUGAR NUCLEOTIDE EPIMERASE RELATED"/>
    <property type="match status" value="1"/>
</dbReference>
<dbReference type="InterPro" id="IPR001509">
    <property type="entry name" value="Epimerase_deHydtase"/>
</dbReference>
<dbReference type="PANTHER" id="PTHR11092:SF0">
    <property type="entry name" value="EPIMERASE FAMILY PROTEIN SDR39U1"/>
    <property type="match status" value="1"/>
</dbReference>
<dbReference type="InterPro" id="IPR036291">
    <property type="entry name" value="NAD(P)-bd_dom_sf"/>
</dbReference>
<organism evidence="4 5">
    <name type="scientific">Lentibacillus cibarius</name>
    <dbReference type="NCBI Taxonomy" id="2583219"/>
    <lineage>
        <taxon>Bacteria</taxon>
        <taxon>Bacillati</taxon>
        <taxon>Bacillota</taxon>
        <taxon>Bacilli</taxon>
        <taxon>Bacillales</taxon>
        <taxon>Bacillaceae</taxon>
        <taxon>Lentibacillus</taxon>
    </lineage>
</organism>
<evidence type="ECO:0000259" key="3">
    <source>
        <dbReference type="Pfam" id="PF08338"/>
    </source>
</evidence>
<keyword evidence="5" id="KW-1185">Reference proteome</keyword>
<evidence type="ECO:0000313" key="4">
    <source>
        <dbReference type="EMBL" id="TRM11637.1"/>
    </source>
</evidence>
<dbReference type="Pfam" id="PF08338">
    <property type="entry name" value="DUF1731"/>
    <property type="match status" value="1"/>
</dbReference>
<reference evidence="4 5" key="1">
    <citation type="submission" date="2019-07" db="EMBL/GenBank/DDBJ databases">
        <title>Genomic analysis of Lentibacillus sp. NKC851-2.</title>
        <authorList>
            <person name="Oh Y.J."/>
        </authorList>
    </citation>
    <scope>NUCLEOTIDE SEQUENCE [LARGE SCALE GENOMIC DNA]</scope>
    <source>
        <strain evidence="4 5">NKC851-2</strain>
    </source>
</reference>
<feature type="domain" description="DUF1731" evidence="3">
    <location>
        <begin position="247"/>
        <end position="293"/>
    </location>
</feature>
<protein>
    <submittedName>
        <fullName evidence="4">TIGR01777 family protein</fullName>
    </submittedName>
</protein>
<proteinExistence type="inferred from homology"/>
<dbReference type="Proteomes" id="UP000319280">
    <property type="component" value="Unassembled WGS sequence"/>
</dbReference>
<dbReference type="EMBL" id="VJMZ01000001">
    <property type="protein sequence ID" value="TRM11637.1"/>
    <property type="molecule type" value="Genomic_DNA"/>
</dbReference>
<accession>A0A549YIC6</accession>
<evidence type="ECO:0000259" key="2">
    <source>
        <dbReference type="Pfam" id="PF01370"/>
    </source>
</evidence>
<sequence length="299" mass="32986">MNYLITGGTGFVGKHLTAALTAQGHHVYILTRAPERHTNTTRTSFISYEQPVEELPQIHGVINLAGDSLFGYWSKKKKAAIRNSRIATTQRLIEMMKQMQELPAVFISGSAVGFYGTSEDSIFTEQTTKAGGDFLADVVAEWEQTAKQAEDLGIRTVCTRFGVILGDEGALPLMKLPIKLFAGGKIGSGQQWMSWVHIEDVVGIIQFCLSNEQMSGPVNVTAPNPKRNKDFISILARVLRRPDWIPTPALAVRTVIGEMSILVTHGQYVLPKKAKDRGYPFAFPQLEAALREIEQSKIG</sequence>
<evidence type="ECO:0000313" key="5">
    <source>
        <dbReference type="Proteomes" id="UP000319280"/>
    </source>
</evidence>
<dbReference type="Gene3D" id="3.40.50.720">
    <property type="entry name" value="NAD(P)-binding Rossmann-like Domain"/>
    <property type="match status" value="1"/>
</dbReference>
<dbReference type="SUPFAM" id="SSF51735">
    <property type="entry name" value="NAD(P)-binding Rossmann-fold domains"/>
    <property type="match status" value="1"/>
</dbReference>
<dbReference type="InterPro" id="IPR010099">
    <property type="entry name" value="SDR39U1"/>
</dbReference>
<dbReference type="RefSeq" id="WP_142790747.1">
    <property type="nucleotide sequence ID" value="NZ_VJMZ01000001.1"/>
</dbReference>
<comment type="caution">
    <text evidence="4">The sequence shown here is derived from an EMBL/GenBank/DDBJ whole genome shotgun (WGS) entry which is preliminary data.</text>
</comment>
<dbReference type="CDD" id="cd05242">
    <property type="entry name" value="SDR_a8"/>
    <property type="match status" value="1"/>
</dbReference>
<evidence type="ECO:0000256" key="1">
    <source>
        <dbReference type="ARBA" id="ARBA00009353"/>
    </source>
</evidence>
<name>A0A549YIC6_9BACI</name>
<gene>
    <name evidence="4" type="ORF">FH966_07970</name>
</gene>
<comment type="similarity">
    <text evidence="1">Belongs to the NAD(P)-dependent epimerase/dehydratase family. SDR39U1 subfamily.</text>
</comment>
<dbReference type="NCBIfam" id="TIGR01777">
    <property type="entry name" value="yfcH"/>
    <property type="match status" value="1"/>
</dbReference>
<dbReference type="AlphaFoldDB" id="A0A549YIC6"/>